<sequence length="35" mass="3917">GASYIIPQSYWTKAPAHHILQRWSERGAVLPSPVV</sequence>
<proteinExistence type="predicted"/>
<organism evidence="1 2">
    <name type="scientific">Trifolium medium</name>
    <dbReference type="NCBI Taxonomy" id="97028"/>
    <lineage>
        <taxon>Eukaryota</taxon>
        <taxon>Viridiplantae</taxon>
        <taxon>Streptophyta</taxon>
        <taxon>Embryophyta</taxon>
        <taxon>Tracheophyta</taxon>
        <taxon>Spermatophyta</taxon>
        <taxon>Magnoliopsida</taxon>
        <taxon>eudicotyledons</taxon>
        <taxon>Gunneridae</taxon>
        <taxon>Pentapetalae</taxon>
        <taxon>rosids</taxon>
        <taxon>fabids</taxon>
        <taxon>Fabales</taxon>
        <taxon>Fabaceae</taxon>
        <taxon>Papilionoideae</taxon>
        <taxon>50 kb inversion clade</taxon>
        <taxon>NPAAA clade</taxon>
        <taxon>Hologalegina</taxon>
        <taxon>IRL clade</taxon>
        <taxon>Trifolieae</taxon>
        <taxon>Trifolium</taxon>
    </lineage>
</organism>
<keyword evidence="2" id="KW-1185">Reference proteome</keyword>
<dbReference type="Proteomes" id="UP000265520">
    <property type="component" value="Unassembled WGS sequence"/>
</dbReference>
<dbReference type="EMBL" id="LXQA010123693">
    <property type="protein sequence ID" value="MCI21190.1"/>
    <property type="molecule type" value="Genomic_DNA"/>
</dbReference>
<accession>A0A392QBT2</accession>
<name>A0A392QBT2_9FABA</name>
<feature type="non-terminal residue" evidence="1">
    <location>
        <position position="1"/>
    </location>
</feature>
<evidence type="ECO:0000313" key="2">
    <source>
        <dbReference type="Proteomes" id="UP000265520"/>
    </source>
</evidence>
<evidence type="ECO:0000313" key="1">
    <source>
        <dbReference type="EMBL" id="MCI21190.1"/>
    </source>
</evidence>
<reference evidence="1 2" key="1">
    <citation type="journal article" date="2018" name="Front. Plant Sci.">
        <title>Red Clover (Trifolium pratense) and Zigzag Clover (T. medium) - A Picture of Genomic Similarities and Differences.</title>
        <authorList>
            <person name="Dluhosova J."/>
            <person name="Istvanek J."/>
            <person name="Nedelnik J."/>
            <person name="Repkova J."/>
        </authorList>
    </citation>
    <scope>NUCLEOTIDE SEQUENCE [LARGE SCALE GENOMIC DNA]</scope>
    <source>
        <strain evidence="2">cv. 10/8</strain>
        <tissue evidence="1">Leaf</tissue>
    </source>
</reference>
<dbReference type="AlphaFoldDB" id="A0A392QBT2"/>
<protein>
    <submittedName>
        <fullName evidence="1">Uncharacterized protein</fullName>
    </submittedName>
</protein>
<comment type="caution">
    <text evidence="1">The sequence shown here is derived from an EMBL/GenBank/DDBJ whole genome shotgun (WGS) entry which is preliminary data.</text>
</comment>